<dbReference type="RefSeq" id="WP_369167367.1">
    <property type="nucleotide sequence ID" value="NZ_CP163439.1"/>
</dbReference>
<dbReference type="SUPFAM" id="SSF81296">
    <property type="entry name" value="E set domains"/>
    <property type="match status" value="1"/>
</dbReference>
<proteinExistence type="inferred from homology"/>
<evidence type="ECO:0000256" key="7">
    <source>
        <dbReference type="RuleBase" id="RU361153"/>
    </source>
</evidence>
<keyword evidence="1" id="KW-0732">Signal</keyword>
<dbReference type="InterPro" id="IPR017853">
    <property type="entry name" value="GH"/>
</dbReference>
<dbReference type="InterPro" id="IPR014756">
    <property type="entry name" value="Ig_E-set"/>
</dbReference>
<dbReference type="InterPro" id="IPR005102">
    <property type="entry name" value="Carbo-bd_X2"/>
</dbReference>
<reference evidence="11" key="1">
    <citation type="submission" date="2024-07" db="EMBL/GenBank/DDBJ databases">
        <authorList>
            <person name="Yu S.T."/>
        </authorList>
    </citation>
    <scope>NUCLEOTIDE SEQUENCE</scope>
    <source>
        <strain evidence="11">R28</strain>
    </source>
</reference>
<feature type="domain" description="Endoglucanase B carbohydrate binding" evidence="10">
    <location>
        <begin position="481"/>
        <end position="586"/>
    </location>
</feature>
<protein>
    <submittedName>
        <fullName evidence="11">Cellulase family glycosylhydrolase</fullName>
    </submittedName>
</protein>
<dbReference type="Gene3D" id="2.60.40.10">
    <property type="entry name" value="Immunoglobulins"/>
    <property type="match status" value="1"/>
</dbReference>
<name>A0AB39PS60_9ACTN</name>
<dbReference type="Pfam" id="PF00150">
    <property type="entry name" value="Cellulase"/>
    <property type="match status" value="1"/>
</dbReference>
<organism evidence="11">
    <name type="scientific">Streptomyces sp. R28</name>
    <dbReference type="NCBI Taxonomy" id="3238628"/>
    <lineage>
        <taxon>Bacteria</taxon>
        <taxon>Bacillati</taxon>
        <taxon>Actinomycetota</taxon>
        <taxon>Actinomycetes</taxon>
        <taxon>Kitasatosporales</taxon>
        <taxon>Streptomycetaceae</taxon>
        <taxon>Streptomyces</taxon>
    </lineage>
</organism>
<dbReference type="PROSITE" id="PS00659">
    <property type="entry name" value="GLYCOSYL_HYDROL_F5"/>
    <property type="match status" value="1"/>
</dbReference>
<evidence type="ECO:0000259" key="8">
    <source>
        <dbReference type="Pfam" id="PF00150"/>
    </source>
</evidence>
<evidence type="ECO:0000259" key="9">
    <source>
        <dbReference type="Pfam" id="PF03442"/>
    </source>
</evidence>
<keyword evidence="5 7" id="KW-0326">Glycosidase</keyword>
<keyword evidence="4" id="KW-0119">Carbohydrate metabolism</keyword>
<dbReference type="PIRSF" id="PIRSF001043">
    <property type="entry name" value="Endoglucanase_B"/>
    <property type="match status" value="1"/>
</dbReference>
<dbReference type="PANTHER" id="PTHR31297">
    <property type="entry name" value="GLUCAN ENDO-1,6-BETA-GLUCOSIDASE B"/>
    <property type="match status" value="1"/>
</dbReference>
<evidence type="ECO:0000256" key="4">
    <source>
        <dbReference type="ARBA" id="ARBA00023277"/>
    </source>
</evidence>
<dbReference type="Pfam" id="PF03442">
    <property type="entry name" value="CBM_X2"/>
    <property type="match status" value="1"/>
</dbReference>
<accession>A0AB39PS60</accession>
<dbReference type="SUPFAM" id="SSF51445">
    <property type="entry name" value="(Trans)glycosidases"/>
    <property type="match status" value="1"/>
</dbReference>
<sequence>MKGIRQPAHHRRRGPGRLAGLLMALLVVLGLSGSTAIASPEGTPQQAASAVKVPARAMDAVAAMQPSWNLGNTLDAIPDETSWGNPKTTRELFKTIRAEGFRSVRIPVTWSAHQSATAPYTVADAYMSRVKQVVDWAQAENLYVVLNVHHDNWQWLSKISTDHDNVLARYDALWTQISAAFRDEPRTLLFESINEPRFDDATPAQKTRLMNELNTSFHKVVRASGGGNKGRLLVLTTQDGTPSQVLMDELYTTIKSLNDRQLIATVHFYSWYPFSVNIAGGTHYDEVAQSDLNHAFARMRDTFVARGIPVYVGELGLLGFPDINHPSRVERGEALKYYEHLGHATRLAGVTTALWDPGTFAYLNRETLKWTDPALMAWIKSSWTTRSATASFDKVFLKKKEPITAKGITLNLNGTTFRGLWHGETKLVEGRDYTLFDKTRLVLTVGALTRLSGDRDYGVNATLQARFSRGLPWQIEVVTYDEAVLSDATGKTDAFTIPTQYKGDVLATMEARYGDGSYAGPKNWTVYQEFNATFSPDYPNHTIILTPEFLDSLRDGELVTLTFNFYSGEKKVMYHVKKSGDSVTGTHVPPIP</sequence>
<dbReference type="EMBL" id="CP163439">
    <property type="protein sequence ID" value="XDQ32872.1"/>
    <property type="molecule type" value="Genomic_DNA"/>
</dbReference>
<dbReference type="PANTHER" id="PTHR31297:SF17">
    <property type="entry name" value="ENDOGLUCANASE"/>
    <property type="match status" value="1"/>
</dbReference>
<keyword evidence="3" id="KW-0136">Cellulose degradation</keyword>
<dbReference type="InterPro" id="IPR013783">
    <property type="entry name" value="Ig-like_fold"/>
</dbReference>
<evidence type="ECO:0000256" key="5">
    <source>
        <dbReference type="ARBA" id="ARBA00023295"/>
    </source>
</evidence>
<dbReference type="AlphaFoldDB" id="A0AB39PS60"/>
<gene>
    <name evidence="11" type="ORF">AB5J49_05835</name>
</gene>
<keyword evidence="2 7" id="KW-0378">Hydrolase</keyword>
<dbReference type="InterPro" id="IPR040946">
    <property type="entry name" value="CBM46"/>
</dbReference>
<dbReference type="InterPro" id="IPR016282">
    <property type="entry name" value="Glyco_hydro_5_endoGlcnase_B"/>
</dbReference>
<comment type="similarity">
    <text evidence="7">Belongs to the glycosyl hydrolase 5 (cellulase A) family.</text>
</comment>
<dbReference type="GO" id="GO:0008422">
    <property type="term" value="F:beta-glucosidase activity"/>
    <property type="evidence" value="ECO:0007669"/>
    <property type="project" value="TreeGrafter"/>
</dbReference>
<feature type="domain" description="Glycoside hydrolase family 5" evidence="8">
    <location>
        <begin position="80"/>
        <end position="337"/>
    </location>
</feature>
<feature type="domain" description="Carbohydrate binding X2" evidence="9">
    <location>
        <begin position="393"/>
        <end position="477"/>
    </location>
</feature>
<evidence type="ECO:0000256" key="3">
    <source>
        <dbReference type="ARBA" id="ARBA00023001"/>
    </source>
</evidence>
<evidence type="ECO:0000256" key="6">
    <source>
        <dbReference type="ARBA" id="ARBA00023326"/>
    </source>
</evidence>
<dbReference type="Gene3D" id="3.20.20.80">
    <property type="entry name" value="Glycosidases"/>
    <property type="match status" value="1"/>
</dbReference>
<dbReference type="GO" id="GO:0009986">
    <property type="term" value="C:cell surface"/>
    <property type="evidence" value="ECO:0007669"/>
    <property type="project" value="TreeGrafter"/>
</dbReference>
<keyword evidence="6" id="KW-0624">Polysaccharide degradation</keyword>
<evidence type="ECO:0000256" key="2">
    <source>
        <dbReference type="ARBA" id="ARBA00022801"/>
    </source>
</evidence>
<dbReference type="GO" id="GO:0030245">
    <property type="term" value="P:cellulose catabolic process"/>
    <property type="evidence" value="ECO:0007669"/>
    <property type="project" value="UniProtKB-KW"/>
</dbReference>
<dbReference type="InterPro" id="IPR018087">
    <property type="entry name" value="Glyco_hydro_5_CS"/>
</dbReference>
<dbReference type="Pfam" id="PF18448">
    <property type="entry name" value="CBM46"/>
    <property type="match status" value="1"/>
</dbReference>
<evidence type="ECO:0000256" key="1">
    <source>
        <dbReference type="ARBA" id="ARBA00022729"/>
    </source>
</evidence>
<dbReference type="InterPro" id="IPR001547">
    <property type="entry name" value="Glyco_hydro_5"/>
</dbReference>
<evidence type="ECO:0000259" key="10">
    <source>
        <dbReference type="Pfam" id="PF18448"/>
    </source>
</evidence>
<evidence type="ECO:0000313" key="11">
    <source>
        <dbReference type="EMBL" id="XDQ32872.1"/>
    </source>
</evidence>
<dbReference type="InterPro" id="IPR050386">
    <property type="entry name" value="Glycosyl_hydrolase_5"/>
</dbReference>
<dbReference type="GO" id="GO:0005576">
    <property type="term" value="C:extracellular region"/>
    <property type="evidence" value="ECO:0007669"/>
    <property type="project" value="TreeGrafter"/>
</dbReference>